<dbReference type="GO" id="GO:0016020">
    <property type="term" value="C:membrane"/>
    <property type="evidence" value="ECO:0007669"/>
    <property type="project" value="TreeGrafter"/>
</dbReference>
<evidence type="ECO:0000256" key="6">
    <source>
        <dbReference type="RuleBase" id="RU003983"/>
    </source>
</evidence>
<dbReference type="PANTHER" id="PTHR22726:SF1">
    <property type="entry name" value="METALLOENDOPEPTIDASE OMA1, MITOCHONDRIAL"/>
    <property type="match status" value="1"/>
</dbReference>
<protein>
    <submittedName>
        <fullName evidence="8">M48 family metalloprotease</fullName>
        <ecNumber evidence="8">3.4.24.-</ecNumber>
    </submittedName>
</protein>
<evidence type="ECO:0000256" key="1">
    <source>
        <dbReference type="ARBA" id="ARBA00022670"/>
    </source>
</evidence>
<proteinExistence type="inferred from homology"/>
<dbReference type="InterPro" id="IPR001915">
    <property type="entry name" value="Peptidase_M48"/>
</dbReference>
<feature type="non-terminal residue" evidence="8">
    <location>
        <position position="106"/>
    </location>
</feature>
<comment type="cofactor">
    <cofactor evidence="6">
        <name>Zn(2+)</name>
        <dbReference type="ChEBI" id="CHEBI:29105"/>
    </cofactor>
    <text evidence="6">Binds 1 zinc ion per subunit.</text>
</comment>
<evidence type="ECO:0000256" key="5">
    <source>
        <dbReference type="ARBA" id="ARBA00023049"/>
    </source>
</evidence>
<keyword evidence="3 6" id="KW-0378">Hydrolase</keyword>
<dbReference type="EMBL" id="JAVLSF010001413">
    <property type="protein sequence ID" value="MDR9778957.1"/>
    <property type="molecule type" value="Genomic_DNA"/>
</dbReference>
<keyword evidence="1 6" id="KW-0645">Protease</keyword>
<sequence>LLASQSSDAAGAVALGTQAAMIDRQLAYSRNQEREADRVGMQLMYAAGYNPLAMADFFEVMNRRTGSISYMPDFWLTHPLSSERMSEARLRAAQYPQQRAELNLPQ</sequence>
<evidence type="ECO:0000313" key="8">
    <source>
        <dbReference type="EMBL" id="MDR9778957.1"/>
    </source>
</evidence>
<evidence type="ECO:0000256" key="2">
    <source>
        <dbReference type="ARBA" id="ARBA00022723"/>
    </source>
</evidence>
<organism evidence="8 9">
    <name type="scientific">Rhizobium hidalgonense</name>
    <dbReference type="NCBI Taxonomy" id="1538159"/>
    <lineage>
        <taxon>Bacteria</taxon>
        <taxon>Pseudomonadati</taxon>
        <taxon>Pseudomonadota</taxon>
        <taxon>Alphaproteobacteria</taxon>
        <taxon>Hyphomicrobiales</taxon>
        <taxon>Rhizobiaceae</taxon>
        <taxon>Rhizobium/Agrobacterium group</taxon>
        <taxon>Rhizobium</taxon>
    </lineage>
</organism>
<keyword evidence="2" id="KW-0479">Metal-binding</keyword>
<evidence type="ECO:0000313" key="9">
    <source>
        <dbReference type="Proteomes" id="UP001268610"/>
    </source>
</evidence>
<evidence type="ECO:0000256" key="4">
    <source>
        <dbReference type="ARBA" id="ARBA00022833"/>
    </source>
</evidence>
<dbReference type="AlphaFoldDB" id="A0AAJ2GZV3"/>
<accession>A0AAJ2GZV3</accession>
<feature type="domain" description="Peptidase M48" evidence="7">
    <location>
        <begin position="13"/>
        <end position="89"/>
    </location>
</feature>
<dbReference type="RefSeq" id="WP_310866894.1">
    <property type="nucleotide sequence ID" value="NZ_JAVLSF010001413.1"/>
</dbReference>
<keyword evidence="5 6" id="KW-0482">Metalloprotease</keyword>
<dbReference type="PANTHER" id="PTHR22726">
    <property type="entry name" value="METALLOENDOPEPTIDASE OMA1"/>
    <property type="match status" value="1"/>
</dbReference>
<reference evidence="8" key="1">
    <citation type="submission" date="2023-04" db="EMBL/GenBank/DDBJ databases">
        <title>Genomic characterization of faba bean (Vicia faba) microsymbionts in Mexican soils.</title>
        <authorList>
            <person name="Rivera Orduna F.N."/>
            <person name="Guevara-Luna J."/>
            <person name="Yan J."/>
            <person name="Arroyo-Herrera I."/>
            <person name="Li Y."/>
            <person name="Vasquez-Murrieta M.S."/>
            <person name="Wang E.T."/>
        </authorList>
    </citation>
    <scope>NUCLEOTIDE SEQUENCE</scope>
    <source>
        <strain evidence="8">CH26</strain>
    </source>
</reference>
<dbReference type="Proteomes" id="UP001268610">
    <property type="component" value="Unassembled WGS sequence"/>
</dbReference>
<evidence type="ECO:0000256" key="3">
    <source>
        <dbReference type="ARBA" id="ARBA00022801"/>
    </source>
</evidence>
<comment type="caution">
    <text evidence="8">The sequence shown here is derived from an EMBL/GenBank/DDBJ whole genome shotgun (WGS) entry which is preliminary data.</text>
</comment>
<dbReference type="GO" id="GO:0051603">
    <property type="term" value="P:proteolysis involved in protein catabolic process"/>
    <property type="evidence" value="ECO:0007669"/>
    <property type="project" value="TreeGrafter"/>
</dbReference>
<feature type="non-terminal residue" evidence="8">
    <location>
        <position position="1"/>
    </location>
</feature>
<gene>
    <name evidence="8" type="ORF">RJJ65_41140</name>
</gene>
<dbReference type="GO" id="GO:0004222">
    <property type="term" value="F:metalloendopeptidase activity"/>
    <property type="evidence" value="ECO:0007669"/>
    <property type="project" value="InterPro"/>
</dbReference>
<keyword evidence="4 6" id="KW-0862">Zinc</keyword>
<dbReference type="InterPro" id="IPR051156">
    <property type="entry name" value="Mito/Outer_Membr_Metalloprot"/>
</dbReference>
<dbReference type="EC" id="3.4.24.-" evidence="8"/>
<dbReference type="Pfam" id="PF01435">
    <property type="entry name" value="Peptidase_M48"/>
    <property type="match status" value="1"/>
</dbReference>
<comment type="similarity">
    <text evidence="6">Belongs to the peptidase M48 family.</text>
</comment>
<evidence type="ECO:0000259" key="7">
    <source>
        <dbReference type="Pfam" id="PF01435"/>
    </source>
</evidence>
<name>A0AAJ2GZV3_9HYPH</name>
<dbReference type="GO" id="GO:0046872">
    <property type="term" value="F:metal ion binding"/>
    <property type="evidence" value="ECO:0007669"/>
    <property type="project" value="UniProtKB-KW"/>
</dbReference>